<reference evidence="3" key="1">
    <citation type="journal article" date="2019" name="Int. J. Syst. Evol. Microbiol.">
        <title>The Global Catalogue of Microorganisms (GCM) 10K type strain sequencing project: providing services to taxonomists for standard genome sequencing and annotation.</title>
        <authorList>
            <consortium name="The Broad Institute Genomics Platform"/>
            <consortium name="The Broad Institute Genome Sequencing Center for Infectious Disease"/>
            <person name="Wu L."/>
            <person name="Ma J."/>
        </authorList>
    </citation>
    <scope>NUCLEOTIDE SEQUENCE [LARGE SCALE GENOMIC DNA]</scope>
    <source>
        <strain evidence="3">CCUG 37865</strain>
    </source>
</reference>
<dbReference type="EMBL" id="JBHSDT010000004">
    <property type="protein sequence ID" value="MFC4402496.1"/>
    <property type="molecule type" value="Genomic_DNA"/>
</dbReference>
<dbReference type="Gene3D" id="1.25.40.10">
    <property type="entry name" value="Tetratricopeptide repeat domain"/>
    <property type="match status" value="1"/>
</dbReference>
<dbReference type="RefSeq" id="WP_390250144.1">
    <property type="nucleotide sequence ID" value="NZ_JBHSDT010000004.1"/>
</dbReference>
<dbReference type="SUPFAM" id="SSF47413">
    <property type="entry name" value="lambda repressor-like DNA-binding domains"/>
    <property type="match status" value="1"/>
</dbReference>
<evidence type="ECO:0000313" key="3">
    <source>
        <dbReference type="Proteomes" id="UP001595882"/>
    </source>
</evidence>
<proteinExistence type="predicted"/>
<keyword evidence="3" id="KW-1185">Reference proteome</keyword>
<organism evidence="2 3">
    <name type="scientific">Gracilibacillus xinjiangensis</name>
    <dbReference type="NCBI Taxonomy" id="1193282"/>
    <lineage>
        <taxon>Bacteria</taxon>
        <taxon>Bacillati</taxon>
        <taxon>Bacillota</taxon>
        <taxon>Bacilli</taxon>
        <taxon>Bacillales</taxon>
        <taxon>Bacillaceae</taxon>
        <taxon>Gracilibacillus</taxon>
    </lineage>
</organism>
<evidence type="ECO:0000259" key="1">
    <source>
        <dbReference type="SMART" id="SM00530"/>
    </source>
</evidence>
<dbReference type="Proteomes" id="UP001595882">
    <property type="component" value="Unassembled WGS sequence"/>
</dbReference>
<evidence type="ECO:0000313" key="2">
    <source>
        <dbReference type="EMBL" id="MFC4402496.1"/>
    </source>
</evidence>
<dbReference type="SUPFAM" id="SSF48452">
    <property type="entry name" value="TPR-like"/>
    <property type="match status" value="1"/>
</dbReference>
<dbReference type="InterPro" id="IPR010982">
    <property type="entry name" value="Lambda_DNA-bd_dom_sf"/>
</dbReference>
<protein>
    <submittedName>
        <fullName evidence="2">Helix-turn-helix domain-containing protein</fullName>
    </submittedName>
</protein>
<sequence>MNKELHIGDRMKRIRLWKEWTLKETAAGITSITNLKNVESKKYHPNPKWLIKLEKKFNLHAGFLMNWKEEDPNTRFILQQIFYHNILDIHRAEILIHLIKENYQQFLTSLKNETIFLLLYCIYCYKIGENRKAKNILRKHLLINEMEEAYSENKDPLLRHSWLCLKGLQYNVDCCYDKSLYMLKKVSSLSKNVGVKAALHFEIALILKKIGKTYEMMVEARKARKMYETLGKYHANEAEVLIFLSIQLIKMNHLEEAKENIGKAGELIKETNSKETMTGVLFTKGLIQTYHQNYDEAVENLLLALDMQREHHNKAFILEIYKAIKDIYLLQNKKIENYQLMENAIAEKDDDIYKREVLIAFYDFILTQDRSNKMIHELENAVCFFEKENPLILTPDIYNSLGDYYFNRKKYKQAAIFFKKGHQM</sequence>
<name>A0ABV8WV76_9BACI</name>
<accession>A0ABV8WV76</accession>
<dbReference type="InterPro" id="IPR001387">
    <property type="entry name" value="Cro/C1-type_HTH"/>
</dbReference>
<dbReference type="InterPro" id="IPR011990">
    <property type="entry name" value="TPR-like_helical_dom_sf"/>
</dbReference>
<dbReference type="SMART" id="SM00530">
    <property type="entry name" value="HTH_XRE"/>
    <property type="match status" value="1"/>
</dbReference>
<dbReference type="Gene3D" id="1.10.260.40">
    <property type="entry name" value="lambda repressor-like DNA-binding domains"/>
    <property type="match status" value="1"/>
</dbReference>
<gene>
    <name evidence="2" type="ORF">ACFOY7_05370</name>
</gene>
<comment type="caution">
    <text evidence="2">The sequence shown here is derived from an EMBL/GenBank/DDBJ whole genome shotgun (WGS) entry which is preliminary data.</text>
</comment>
<feature type="domain" description="HTH cro/C1-type" evidence="1">
    <location>
        <begin position="10"/>
        <end position="64"/>
    </location>
</feature>